<accession>A0A1R4J778</accession>
<feature type="transmembrane region" description="Helical" evidence="2">
    <location>
        <begin position="66"/>
        <end position="83"/>
    </location>
</feature>
<proteinExistence type="predicted"/>
<protein>
    <submittedName>
        <fullName evidence="3">Putative membrane protein</fullName>
    </submittedName>
</protein>
<dbReference type="RefSeq" id="WP_087134071.1">
    <property type="nucleotide sequence ID" value="NZ_FUKP01000045.1"/>
</dbReference>
<feature type="compositionally biased region" description="Basic and acidic residues" evidence="1">
    <location>
        <begin position="119"/>
        <end position="129"/>
    </location>
</feature>
<keyword evidence="2" id="KW-0472">Membrane</keyword>
<feature type="compositionally biased region" description="Low complexity" evidence="1">
    <location>
        <begin position="84"/>
        <end position="104"/>
    </location>
</feature>
<keyword evidence="2" id="KW-1133">Transmembrane helix</keyword>
<evidence type="ECO:0000313" key="4">
    <source>
        <dbReference type="Proteomes" id="UP000196230"/>
    </source>
</evidence>
<evidence type="ECO:0000313" key="3">
    <source>
        <dbReference type="EMBL" id="SJN27829.1"/>
    </source>
</evidence>
<keyword evidence="2" id="KW-0812">Transmembrane</keyword>
<reference evidence="3 4" key="1">
    <citation type="submission" date="2017-02" db="EMBL/GenBank/DDBJ databases">
        <authorList>
            <person name="Peterson S.W."/>
        </authorList>
    </citation>
    <scope>NUCLEOTIDE SEQUENCE [LARGE SCALE GENOMIC DNA]</scope>
    <source>
        <strain evidence="3 4">2B3F</strain>
    </source>
</reference>
<dbReference type="Pfam" id="PF11239">
    <property type="entry name" value="DUF3040"/>
    <property type="match status" value="1"/>
</dbReference>
<evidence type="ECO:0000256" key="2">
    <source>
        <dbReference type="SAM" id="Phobius"/>
    </source>
</evidence>
<organism evidence="3 4">
    <name type="scientific">Micrococcus lylae</name>
    <dbReference type="NCBI Taxonomy" id="1273"/>
    <lineage>
        <taxon>Bacteria</taxon>
        <taxon>Bacillati</taxon>
        <taxon>Actinomycetota</taxon>
        <taxon>Actinomycetes</taxon>
        <taxon>Micrococcales</taxon>
        <taxon>Micrococcaceae</taxon>
        <taxon>Micrococcus</taxon>
    </lineage>
</organism>
<dbReference type="EMBL" id="FUKP01000045">
    <property type="protein sequence ID" value="SJN27829.1"/>
    <property type="molecule type" value="Genomic_DNA"/>
</dbReference>
<feature type="region of interest" description="Disordered" evidence="1">
    <location>
        <begin position="84"/>
        <end position="129"/>
    </location>
</feature>
<name>A0A1R4J778_9MICC</name>
<feature type="transmembrane region" description="Helical" evidence="2">
    <location>
        <begin position="42"/>
        <end position="60"/>
    </location>
</feature>
<dbReference type="AlphaFoldDB" id="A0A1R4J778"/>
<sequence>MPLSEREQRMLDELEAQLRTEDPRLDTHLRDSRPGGVSVRRVVLGVAIAVAGLAVVLLGVSLQNVIVGVVGVAVMGAGVYVLTSRSSGDSSGAGRADAGARAAAVGKKKESAFMSRLEQQWDERRGQGR</sequence>
<dbReference type="Proteomes" id="UP000196230">
    <property type="component" value="Unassembled WGS sequence"/>
</dbReference>
<gene>
    <name evidence="3" type="ORF">FM125_06845</name>
</gene>
<dbReference type="InterPro" id="IPR021401">
    <property type="entry name" value="DUF3040"/>
</dbReference>
<evidence type="ECO:0000256" key="1">
    <source>
        <dbReference type="SAM" id="MobiDB-lite"/>
    </source>
</evidence>